<keyword evidence="2" id="KW-0732">Signal</keyword>
<organism evidence="3 4">
    <name type="scientific">Myroides indicus</name>
    <dbReference type="NCBI Taxonomy" id="1323422"/>
    <lineage>
        <taxon>Bacteria</taxon>
        <taxon>Pseudomonadati</taxon>
        <taxon>Bacteroidota</taxon>
        <taxon>Flavobacteriia</taxon>
        <taxon>Flavobacteriales</taxon>
        <taxon>Flavobacteriaceae</taxon>
        <taxon>Myroides</taxon>
    </lineage>
</organism>
<evidence type="ECO:0008006" key="5">
    <source>
        <dbReference type="Google" id="ProtNLM"/>
    </source>
</evidence>
<accession>A0A4R7EPP5</accession>
<reference evidence="3 4" key="1">
    <citation type="submission" date="2019-03" db="EMBL/GenBank/DDBJ databases">
        <title>Genomic Encyclopedia of Archaeal and Bacterial Type Strains, Phase II (KMG-II): from individual species to whole genera.</title>
        <authorList>
            <person name="Goeker M."/>
        </authorList>
    </citation>
    <scope>NUCLEOTIDE SEQUENCE [LARGE SCALE GENOMIC DNA]</scope>
    <source>
        <strain evidence="3 4">DSM 28213</strain>
    </source>
</reference>
<evidence type="ECO:0000256" key="2">
    <source>
        <dbReference type="SAM" id="SignalP"/>
    </source>
</evidence>
<feature type="signal peptide" evidence="2">
    <location>
        <begin position="1"/>
        <end position="20"/>
    </location>
</feature>
<evidence type="ECO:0000256" key="1">
    <source>
        <dbReference type="SAM" id="MobiDB-lite"/>
    </source>
</evidence>
<comment type="caution">
    <text evidence="3">The sequence shown here is derived from an EMBL/GenBank/DDBJ whole genome shotgun (WGS) entry which is preliminary data.</text>
</comment>
<sequence length="277" mass="31142">MKNIIFFFAAVMLVASCSSSDNNPDPNPSGPPNPPSPPSVEAKVLPSKVVMETEKNGVVTYTISYVSDTQKINKITITGTDRNNEERYIYKGDLIDKIEYGSNGDFVQYEYENSMLVREIAYRQNQQNDKTEYKYLTNQSVEKKQYERKDGAWVLSGEMLFNFDSNGNLVKGEADFGSEGNVELTATYDNKSTSVVNIEGWTQIHFTGGIPLGDNIDFVDIVGRRNNPVQISAVTHEGDIDIAYTYEFKDEKKPKFPTKAIGKLNNQILFTAEISYQ</sequence>
<dbReference type="EMBL" id="SOAG01000026">
    <property type="protein sequence ID" value="TDS53981.1"/>
    <property type="molecule type" value="Genomic_DNA"/>
</dbReference>
<feature type="compositionally biased region" description="Pro residues" evidence="1">
    <location>
        <begin position="25"/>
        <end position="38"/>
    </location>
</feature>
<evidence type="ECO:0000313" key="4">
    <source>
        <dbReference type="Proteomes" id="UP000295215"/>
    </source>
</evidence>
<dbReference type="RefSeq" id="WP_133713344.1">
    <property type="nucleotide sequence ID" value="NZ_SOAG01000026.1"/>
</dbReference>
<proteinExistence type="predicted"/>
<protein>
    <recommendedName>
        <fullName evidence="5">YD repeat-containing protein</fullName>
    </recommendedName>
</protein>
<name>A0A4R7EPP5_9FLAO</name>
<dbReference type="PROSITE" id="PS51257">
    <property type="entry name" value="PROKAR_LIPOPROTEIN"/>
    <property type="match status" value="1"/>
</dbReference>
<dbReference type="OrthoDB" id="1444189at2"/>
<feature type="chain" id="PRO_5020677753" description="YD repeat-containing protein" evidence="2">
    <location>
        <begin position="21"/>
        <end position="277"/>
    </location>
</feature>
<dbReference type="AlphaFoldDB" id="A0A4R7EPP5"/>
<gene>
    <name evidence="3" type="ORF">C8P70_12613</name>
</gene>
<dbReference type="Proteomes" id="UP000295215">
    <property type="component" value="Unassembled WGS sequence"/>
</dbReference>
<feature type="region of interest" description="Disordered" evidence="1">
    <location>
        <begin position="19"/>
        <end position="41"/>
    </location>
</feature>
<evidence type="ECO:0000313" key="3">
    <source>
        <dbReference type="EMBL" id="TDS53981.1"/>
    </source>
</evidence>
<keyword evidence="4" id="KW-1185">Reference proteome</keyword>